<protein>
    <recommendedName>
        <fullName evidence="6">S1 motif domain-containing protein</fullName>
    </recommendedName>
</protein>
<feature type="compositionally biased region" description="Acidic residues" evidence="5">
    <location>
        <begin position="790"/>
        <end position="799"/>
    </location>
</feature>
<evidence type="ECO:0000256" key="5">
    <source>
        <dbReference type="SAM" id="MobiDB-lite"/>
    </source>
</evidence>
<dbReference type="Pfam" id="PF00575">
    <property type="entry name" value="S1"/>
    <property type="match status" value="1"/>
</dbReference>
<comment type="caution">
    <text evidence="7">The sequence shown here is derived from an EMBL/GenBank/DDBJ whole genome shotgun (WGS) entry which is preliminary data.</text>
</comment>
<dbReference type="InterPro" id="IPR003029">
    <property type="entry name" value="S1_domain"/>
</dbReference>
<dbReference type="AlphaFoldDB" id="A0A4T0NL68"/>
<dbReference type="Pfam" id="PF23459">
    <property type="entry name" value="S1_RRP5"/>
    <property type="match status" value="1"/>
</dbReference>
<evidence type="ECO:0000256" key="1">
    <source>
        <dbReference type="ARBA" id="ARBA00004604"/>
    </source>
</evidence>
<dbReference type="InterPro" id="IPR008847">
    <property type="entry name" value="Suf"/>
</dbReference>
<dbReference type="EMBL" id="SPRH01000043">
    <property type="protein sequence ID" value="TIB97855.1"/>
    <property type="molecule type" value="Genomic_DNA"/>
</dbReference>
<feature type="region of interest" description="Disordered" evidence="5">
    <location>
        <begin position="683"/>
        <end position="835"/>
    </location>
</feature>
<feature type="domain" description="S1 motif" evidence="6">
    <location>
        <begin position="420"/>
        <end position="495"/>
    </location>
</feature>
<keyword evidence="4" id="KW-0539">Nucleus</keyword>
<keyword evidence="3" id="KW-0677">Repeat</keyword>
<dbReference type="GO" id="GO:0006364">
    <property type="term" value="P:rRNA processing"/>
    <property type="evidence" value="ECO:0007669"/>
    <property type="project" value="UniProtKB-KW"/>
</dbReference>
<feature type="compositionally biased region" description="Basic and acidic residues" evidence="5">
    <location>
        <begin position="82"/>
        <end position="92"/>
    </location>
</feature>
<comment type="subcellular location">
    <subcellularLocation>
        <location evidence="1">Nucleus</location>
        <location evidence="1">Nucleolus</location>
    </subcellularLocation>
</comment>
<dbReference type="Pfam" id="PF05843">
    <property type="entry name" value="Suf"/>
    <property type="match status" value="1"/>
</dbReference>
<dbReference type="GO" id="GO:0032040">
    <property type="term" value="C:small-subunit processome"/>
    <property type="evidence" value="ECO:0007669"/>
    <property type="project" value="TreeGrafter"/>
</dbReference>
<feature type="compositionally biased region" description="Basic residues" evidence="5">
    <location>
        <begin position="69"/>
        <end position="81"/>
    </location>
</feature>
<evidence type="ECO:0000256" key="3">
    <source>
        <dbReference type="ARBA" id="ARBA00022737"/>
    </source>
</evidence>
<dbReference type="Proteomes" id="UP000307169">
    <property type="component" value="Unassembled WGS sequence"/>
</dbReference>
<sequence>MVKRKSEASDTTSVLKSASTKKHKTFDNAGDSSIGAEVDFPRGGGTGLTAVETAQAKHEGRKEADRDAKLKKKPSVKKQKKTKESSSDKKEKKDIIRVEHLNYRRALPGLKVLCQIVHITAIDLIVSLPEQLLAHIPITNISTHFTQRLDSAMNDDSDDGKSVSDDGNEDLPELDELFQVGQWLRATVLHVHKDSNTGRVKKEGEEIIKASRKLELSIDPRSVNDGLTQKDLEKDFTIVGAVRSVEDHGYLVDLGVPDVDGFVSTTEMDASGFDKELAGQVGSILPLTVTSKSNKVVNLSPNPSTFAKSYMNEANTLESVIPGVVLNAMVTAVLPAGLNVKFFGFFDGTISKEHIPYEKKSLSERFPVGKKVKARVIFDHPTSNPKRFSLSLLPHIVNLQNSLTEKSEDGLTIAEAFGKGRIIEGVQVITVESEKGLYVTIPDSELLGFVHISQIADDHTPSLSSSSGATKVGSLHTARVVGLSYVDKIVQLSIKPSVLEKSFMKVSDAEVGAIVDGIVKKIADDRIFISISGNVDAIVWPTHYSDVKLKHPEKKYRSDMKVKARILTAEADKNRVTATLKKSLVKSDLPIITSYDASNKNVITYATVSGIKEKGAIVDFYNNVRAFLPVGEISESYTKHAKDALEVGQIVKVIIVKVEAEAKRMMASIRKTVPKEEREALIKERKAEQKDKSPAVVDEEDEEDVNAETMQIDGEIGSKDDSESEDGSVQGLEIDEESSEEEEDEDEDEVTIDTTNKKPKMSTKEAKALDIGGFNWDGDDNDDEKKSNGSDEEDEDSDAESTNNDDGKRKKKRKGTKHFEGDLTALMNEKPPESSNDFERLLLGSPNSSYVWIQYMSFQLKLSEIDKAREIAKRALKTIGFRESQEKFNIWIALLNLENTFGDDDSFEEVFKDATIYNDPLTMHLKVADILEASEKFDKASDVYVKSSKKFGAEVIFWVNYAEYNFRIGNQTAARSLLTRSLQSLEKRDHISCISKFAQMEFRLGDAERGKTIFEGIVESHPKQLDQWFIYVDMLSRKEDLGGLRNVFERLLSHKLSTKKAKSVFKKWLTIEKELGDESGIDDVKQRAVAWNEQRHDD</sequence>
<dbReference type="PANTHER" id="PTHR23270">
    <property type="entry name" value="PROGRAMMED CELL DEATH PROTEIN 11 PRE-RRNA PROCESSING PROTEIN RRP5"/>
    <property type="match status" value="1"/>
</dbReference>
<dbReference type="GO" id="GO:0003723">
    <property type="term" value="F:RNA binding"/>
    <property type="evidence" value="ECO:0007669"/>
    <property type="project" value="TreeGrafter"/>
</dbReference>
<proteinExistence type="predicted"/>
<feature type="compositionally biased region" description="Basic and acidic residues" evidence="5">
    <location>
        <begin position="55"/>
        <end position="68"/>
    </location>
</feature>
<dbReference type="InterPro" id="IPR045209">
    <property type="entry name" value="Rrp5"/>
</dbReference>
<dbReference type="SUPFAM" id="SSF50249">
    <property type="entry name" value="Nucleic acid-binding proteins"/>
    <property type="match status" value="6"/>
</dbReference>
<feature type="region of interest" description="Disordered" evidence="5">
    <location>
        <begin position="1"/>
        <end position="92"/>
    </location>
</feature>
<evidence type="ECO:0000313" key="8">
    <source>
        <dbReference type="Proteomes" id="UP000307169"/>
    </source>
</evidence>
<feature type="domain" description="S1 motif" evidence="6">
    <location>
        <begin position="323"/>
        <end position="393"/>
    </location>
</feature>
<evidence type="ECO:0000256" key="2">
    <source>
        <dbReference type="ARBA" id="ARBA00022552"/>
    </source>
</evidence>
<evidence type="ECO:0000259" key="6">
    <source>
        <dbReference type="PROSITE" id="PS50126"/>
    </source>
</evidence>
<dbReference type="SUPFAM" id="SSF48452">
    <property type="entry name" value="TPR-like"/>
    <property type="match status" value="2"/>
</dbReference>
<evidence type="ECO:0000313" key="7">
    <source>
        <dbReference type="EMBL" id="TIB97855.1"/>
    </source>
</evidence>
<dbReference type="Pfam" id="PF24685">
    <property type="entry name" value="OB_RRP5_4th"/>
    <property type="match status" value="1"/>
</dbReference>
<keyword evidence="2" id="KW-0698">rRNA processing</keyword>
<feature type="compositionally biased region" description="Acidic residues" evidence="5">
    <location>
        <begin position="733"/>
        <end position="751"/>
    </location>
</feature>
<dbReference type="InterPro" id="IPR011990">
    <property type="entry name" value="TPR-like_helical_dom_sf"/>
</dbReference>
<dbReference type="InterPro" id="IPR012340">
    <property type="entry name" value="NA-bd_OB-fold"/>
</dbReference>
<dbReference type="Gene3D" id="2.40.50.140">
    <property type="entry name" value="Nucleic acid-binding proteins"/>
    <property type="match status" value="6"/>
</dbReference>
<dbReference type="InterPro" id="IPR003107">
    <property type="entry name" value="HAT"/>
</dbReference>
<dbReference type="Gene3D" id="1.25.40.10">
    <property type="entry name" value="Tetratricopeptide repeat domain"/>
    <property type="match status" value="2"/>
</dbReference>
<dbReference type="InterPro" id="IPR057302">
    <property type="entry name" value="Rrp5_S1"/>
</dbReference>
<feature type="domain" description="S1 motif" evidence="6">
    <location>
        <begin position="601"/>
        <end position="670"/>
    </location>
</feature>
<reference evidence="7 8" key="1">
    <citation type="submission" date="2019-03" db="EMBL/GenBank/DDBJ databases">
        <title>Sequencing 25 genomes of Wallemia mellicola.</title>
        <authorList>
            <person name="Gostincar C."/>
        </authorList>
    </citation>
    <scope>NUCLEOTIDE SEQUENCE [LARGE SCALE GENOMIC DNA]</scope>
    <source>
        <strain evidence="7 8">EXF-1262</strain>
    </source>
</reference>
<feature type="compositionally biased region" description="Basic and acidic residues" evidence="5">
    <location>
        <begin position="683"/>
        <end position="693"/>
    </location>
</feature>
<gene>
    <name evidence="7" type="ORF">E3Q17_03233</name>
</gene>
<accession>A0A4T0NL68</accession>
<organism evidence="7 8">
    <name type="scientific">Wallemia mellicola</name>
    <dbReference type="NCBI Taxonomy" id="1708541"/>
    <lineage>
        <taxon>Eukaryota</taxon>
        <taxon>Fungi</taxon>
        <taxon>Dikarya</taxon>
        <taxon>Basidiomycota</taxon>
        <taxon>Wallemiomycotina</taxon>
        <taxon>Wallemiomycetes</taxon>
        <taxon>Wallemiales</taxon>
        <taxon>Wallemiaceae</taxon>
        <taxon>Wallemia</taxon>
    </lineage>
</organism>
<evidence type="ECO:0000256" key="4">
    <source>
        <dbReference type="ARBA" id="ARBA00023242"/>
    </source>
</evidence>
<feature type="domain" description="S1 motif" evidence="6">
    <location>
        <begin position="235"/>
        <end position="302"/>
    </location>
</feature>
<feature type="compositionally biased region" description="Acidic residues" evidence="5">
    <location>
        <begin position="697"/>
        <end position="706"/>
    </location>
</feature>
<dbReference type="FunFam" id="2.40.50.140:FF:000103">
    <property type="entry name" value="protein RRP5 homolog"/>
    <property type="match status" value="1"/>
</dbReference>
<name>A0A4T0NL68_9BASI</name>
<dbReference type="CDD" id="cd05693">
    <property type="entry name" value="S1_Rrp5_repeat_hs1_sc1"/>
    <property type="match status" value="1"/>
</dbReference>
<dbReference type="SMART" id="SM00316">
    <property type="entry name" value="S1"/>
    <property type="match status" value="6"/>
</dbReference>
<dbReference type="InterPro" id="IPR057301">
    <property type="entry name" value="Rrp5_OB_4th"/>
</dbReference>
<feature type="domain" description="S1 motif" evidence="6">
    <location>
        <begin position="512"/>
        <end position="581"/>
    </location>
</feature>
<dbReference type="CDD" id="cd05697">
    <property type="entry name" value="S1_Rrp5_repeat_hs5"/>
    <property type="match status" value="1"/>
</dbReference>
<feature type="compositionally biased region" description="Polar residues" evidence="5">
    <location>
        <begin position="9"/>
        <end position="18"/>
    </location>
</feature>
<dbReference type="SMART" id="SM00386">
    <property type="entry name" value="HAT"/>
    <property type="match status" value="6"/>
</dbReference>
<dbReference type="InterPro" id="IPR048059">
    <property type="entry name" value="Rrp5_S1_rpt_hs1_sc1"/>
</dbReference>
<dbReference type="PROSITE" id="PS50126">
    <property type="entry name" value="S1"/>
    <property type="match status" value="5"/>
</dbReference>
<dbReference type="PANTHER" id="PTHR23270:SF10">
    <property type="entry name" value="PROTEIN RRP5 HOMOLOG"/>
    <property type="match status" value="1"/>
</dbReference>